<name>A0ABT4C9Z6_9ACTN</name>
<evidence type="ECO:0000313" key="3">
    <source>
        <dbReference type="Proteomes" id="UP001074726"/>
    </source>
</evidence>
<feature type="transmembrane region" description="Helical" evidence="1">
    <location>
        <begin position="158"/>
        <end position="182"/>
    </location>
</feature>
<accession>A0ABT4C9Z6</accession>
<keyword evidence="1" id="KW-0472">Membrane</keyword>
<reference evidence="2" key="1">
    <citation type="submission" date="2022-08" db="EMBL/GenBank/DDBJ databases">
        <title>Genome sequencing of Nocardioides sp. STR2.</title>
        <authorList>
            <person name="So Y."/>
        </authorList>
    </citation>
    <scope>NUCLEOTIDE SEQUENCE</scope>
    <source>
        <strain evidence="2">STR2</strain>
    </source>
</reference>
<comment type="caution">
    <text evidence="2">The sequence shown here is derived from an EMBL/GenBank/DDBJ whole genome shotgun (WGS) entry which is preliminary data.</text>
</comment>
<protein>
    <recommendedName>
        <fullName evidence="4">ABC-2 family transporter protein</fullName>
    </recommendedName>
</protein>
<feature type="transmembrane region" description="Helical" evidence="1">
    <location>
        <begin position="16"/>
        <end position="37"/>
    </location>
</feature>
<feature type="transmembrane region" description="Helical" evidence="1">
    <location>
        <begin position="67"/>
        <end position="91"/>
    </location>
</feature>
<dbReference type="EMBL" id="JAPPUX010000001">
    <property type="protein sequence ID" value="MCY4725792.1"/>
    <property type="molecule type" value="Genomic_DNA"/>
</dbReference>
<gene>
    <name evidence="2" type="ORF">NYO98_05830</name>
</gene>
<evidence type="ECO:0008006" key="4">
    <source>
        <dbReference type="Google" id="ProtNLM"/>
    </source>
</evidence>
<dbReference type="RefSeq" id="WP_268110576.1">
    <property type="nucleotide sequence ID" value="NZ_JAPPUX010000001.1"/>
</dbReference>
<feature type="transmembrane region" description="Helical" evidence="1">
    <location>
        <begin position="117"/>
        <end position="138"/>
    </location>
</feature>
<feature type="transmembrane region" description="Helical" evidence="1">
    <location>
        <begin position="189"/>
        <end position="214"/>
    </location>
</feature>
<keyword evidence="1" id="KW-0812">Transmembrane</keyword>
<keyword evidence="1" id="KW-1133">Transmembrane helix</keyword>
<dbReference type="Proteomes" id="UP001074726">
    <property type="component" value="Unassembled WGS sequence"/>
</dbReference>
<evidence type="ECO:0000313" key="2">
    <source>
        <dbReference type="EMBL" id="MCY4725792.1"/>
    </source>
</evidence>
<organism evidence="2 3">
    <name type="scientific">Nocardioides pini</name>
    <dbReference type="NCBI Taxonomy" id="2975053"/>
    <lineage>
        <taxon>Bacteria</taxon>
        <taxon>Bacillati</taxon>
        <taxon>Actinomycetota</taxon>
        <taxon>Actinomycetes</taxon>
        <taxon>Propionibacteriales</taxon>
        <taxon>Nocardioidaceae</taxon>
        <taxon>Nocardioides</taxon>
    </lineage>
</organism>
<evidence type="ECO:0000256" key="1">
    <source>
        <dbReference type="SAM" id="Phobius"/>
    </source>
</evidence>
<sequence length="265" mass="26803">MIGVVRSELLRLRRRSVLIGWFGLVVVFAVLINFVMFNVVDESGAAPADGPGVSFPSAAALLSPDGIVAGLGAAASFFGVITLAFWALAAASDYSTGLVRILVAAEPRRGRLLMGKWIALALVTALTCVTALVVNVAVAPVAAQAGGFSPDAWGTDLLVVLAEATGHLYLSLLVWGSIGLALATLTRSAGVAIGVGVGYVLLVEAVISAVATDISDWLPGAILTALAQGGNEAVSLAAAASTGALYVVAALGAALFAFRSRDITD</sequence>
<feature type="transmembrane region" description="Helical" evidence="1">
    <location>
        <begin position="234"/>
        <end position="258"/>
    </location>
</feature>
<proteinExistence type="predicted"/>
<keyword evidence="3" id="KW-1185">Reference proteome</keyword>